<protein>
    <submittedName>
        <fullName evidence="1">Transcriptional regulator</fullName>
    </submittedName>
</protein>
<sequence>ASTHSGEVLSARDRFYHAQQGGLAITCRI</sequence>
<reference evidence="1" key="1">
    <citation type="submission" date="2019-05" db="EMBL/GenBank/DDBJ databases">
        <authorList>
            <person name="Castillo A."/>
            <person name="Giampetruzzi A."/>
            <person name="Landa B."/>
            <person name="Saponari M."/>
            <person name="Almeida R.P.P."/>
            <person name="Moralejo E."/>
            <person name="Marco-Noales E."/>
            <person name="Velasco-Amo M.P."/>
            <person name="Roman-Ecija M."/>
            <person name="Navarro I."/>
            <person name="Monterde A."/>
            <person name="Barbe S."/>
        </authorList>
    </citation>
    <scope>NUCLEOTIDE SEQUENCE</scope>
    <source>
        <strain evidence="1">XYL1981</strain>
    </source>
</reference>
<reference evidence="1" key="2">
    <citation type="journal article" date="2020" name="Appl. Environ. Microbiol.">
        <title>Multiple intercontinental introductions associated with the emergence of a plant pathogen in Europe.</title>
        <authorList>
            <person name="Landa B.B."/>
            <person name="Castillo A.I."/>
            <person name="Giampetruzzi A."/>
            <person name="Kahn A."/>
            <person name="Roman-Ecija M."/>
            <person name="Velasco-Amo M.P."/>
            <person name="Navas-Cortes J.A."/>
            <person name="Marco-Noales E."/>
            <person name="Barbe S."/>
            <person name="Moralejo E."/>
            <person name="Coletta-Filho H.D."/>
            <person name="Saldarelli P."/>
            <person name="Saponari M."/>
            <person name="Almeida R.P.P."/>
        </authorList>
    </citation>
    <scope>NUCLEOTIDE SEQUENCE</scope>
    <source>
        <strain evidence="1">XYL1981</strain>
    </source>
</reference>
<dbReference type="EMBL" id="VDCJ01000124">
    <property type="protein sequence ID" value="MRU22636.1"/>
    <property type="molecule type" value="Genomic_DNA"/>
</dbReference>
<evidence type="ECO:0000313" key="2">
    <source>
        <dbReference type="Proteomes" id="UP000474061"/>
    </source>
</evidence>
<dbReference type="Proteomes" id="UP000474061">
    <property type="component" value="Unassembled WGS sequence"/>
</dbReference>
<gene>
    <name evidence="1" type="ORF">FG476_00525</name>
</gene>
<feature type="non-terminal residue" evidence="1">
    <location>
        <position position="1"/>
    </location>
</feature>
<evidence type="ECO:0000313" key="1">
    <source>
        <dbReference type="EMBL" id="MRU22636.1"/>
    </source>
</evidence>
<comment type="caution">
    <text evidence="1">The sequence shown here is derived from an EMBL/GenBank/DDBJ whole genome shotgun (WGS) entry which is preliminary data.</text>
</comment>
<accession>A0A9Q4MDX5</accession>
<dbReference type="AlphaFoldDB" id="A0A9Q4MDX5"/>
<organism evidence="1 2">
    <name type="scientific">Xylella fastidiosa subsp. multiplex</name>
    <dbReference type="NCBI Taxonomy" id="644357"/>
    <lineage>
        <taxon>Bacteria</taxon>
        <taxon>Pseudomonadati</taxon>
        <taxon>Pseudomonadota</taxon>
        <taxon>Gammaproteobacteria</taxon>
        <taxon>Lysobacterales</taxon>
        <taxon>Lysobacteraceae</taxon>
        <taxon>Xylella</taxon>
    </lineage>
</organism>
<name>A0A9Q4MDX5_XYLFS</name>
<proteinExistence type="predicted"/>